<evidence type="ECO:0000313" key="3">
    <source>
        <dbReference type="Proteomes" id="UP000654913"/>
    </source>
</evidence>
<dbReference type="EMBL" id="AP024443">
    <property type="protein sequence ID" value="BCS18925.1"/>
    <property type="molecule type" value="Genomic_DNA"/>
</dbReference>
<evidence type="ECO:0000313" key="2">
    <source>
        <dbReference type="EMBL" id="BCS18925.1"/>
    </source>
</evidence>
<organism evidence="2 3">
    <name type="scientific">Aspergillus puulaauensis</name>
    <dbReference type="NCBI Taxonomy" id="1220207"/>
    <lineage>
        <taxon>Eukaryota</taxon>
        <taxon>Fungi</taxon>
        <taxon>Dikarya</taxon>
        <taxon>Ascomycota</taxon>
        <taxon>Pezizomycotina</taxon>
        <taxon>Eurotiomycetes</taxon>
        <taxon>Eurotiomycetidae</taxon>
        <taxon>Eurotiales</taxon>
        <taxon>Aspergillaceae</taxon>
        <taxon>Aspergillus</taxon>
    </lineage>
</organism>
<feature type="region of interest" description="Disordered" evidence="1">
    <location>
        <begin position="1"/>
        <end position="41"/>
    </location>
</feature>
<sequence>MKRAGHVTHLLGPKGVTTATGSCDEGGNSSSGPPGEPPICDFSLPPCKKELSFHLLSVSAHQLPTDPATSSLV</sequence>
<keyword evidence="3" id="KW-1185">Reference proteome</keyword>
<name>A0A7R8AIQ8_9EURO</name>
<proteinExistence type="predicted"/>
<reference evidence="2" key="1">
    <citation type="submission" date="2021-01" db="EMBL/GenBank/DDBJ databases">
        <authorList>
            <consortium name="Aspergillus puulaauensis MK2 genome sequencing consortium"/>
            <person name="Kazuki M."/>
            <person name="Futagami T."/>
        </authorList>
    </citation>
    <scope>NUCLEOTIDE SEQUENCE</scope>
    <source>
        <strain evidence="2">MK2</strain>
    </source>
</reference>
<accession>A0A7R8AIQ8</accession>
<protein>
    <submittedName>
        <fullName evidence="2">Uncharacterized protein</fullName>
    </submittedName>
</protein>
<dbReference type="GeneID" id="64968930"/>
<gene>
    <name evidence="2" type="ORF">APUU_11753S</name>
</gene>
<dbReference type="RefSeq" id="XP_041551119.1">
    <property type="nucleotide sequence ID" value="XM_041697878.1"/>
</dbReference>
<evidence type="ECO:0000256" key="1">
    <source>
        <dbReference type="SAM" id="MobiDB-lite"/>
    </source>
</evidence>
<reference evidence="2" key="2">
    <citation type="submission" date="2021-02" db="EMBL/GenBank/DDBJ databases">
        <title>Aspergillus puulaauensis MK2 genome sequence.</title>
        <authorList>
            <person name="Futagami T."/>
            <person name="Mori K."/>
            <person name="Kadooka C."/>
            <person name="Tanaka T."/>
        </authorList>
    </citation>
    <scope>NUCLEOTIDE SEQUENCE</scope>
    <source>
        <strain evidence="2">MK2</strain>
    </source>
</reference>
<dbReference type="Proteomes" id="UP000654913">
    <property type="component" value="Chromosome 1"/>
</dbReference>
<dbReference type="KEGG" id="apuu:APUU_11753S"/>
<dbReference type="AlphaFoldDB" id="A0A7R8AIQ8"/>